<evidence type="ECO:0000313" key="1">
    <source>
        <dbReference type="EMBL" id="EIL87080.1"/>
    </source>
</evidence>
<organism evidence="1 2">
    <name type="scientific">Rhodanobacter fulvus Jip2</name>
    <dbReference type="NCBI Taxonomy" id="1163408"/>
    <lineage>
        <taxon>Bacteria</taxon>
        <taxon>Pseudomonadati</taxon>
        <taxon>Pseudomonadota</taxon>
        <taxon>Gammaproteobacteria</taxon>
        <taxon>Lysobacterales</taxon>
        <taxon>Rhodanobacteraceae</taxon>
        <taxon>Rhodanobacter</taxon>
    </lineage>
</organism>
<dbReference type="InterPro" id="IPR029074">
    <property type="entry name" value="Imm49"/>
</dbReference>
<proteinExistence type="predicted"/>
<dbReference type="Pfam" id="PF15575">
    <property type="entry name" value="Imm49"/>
    <property type="match status" value="1"/>
</dbReference>
<protein>
    <submittedName>
        <fullName evidence="1">Uncharacterized protein</fullName>
    </submittedName>
</protein>
<dbReference type="Proteomes" id="UP000004210">
    <property type="component" value="Unassembled WGS sequence"/>
</dbReference>
<name>I4VIN9_9GAMM</name>
<dbReference type="PATRIC" id="fig|1163408.3.peg.3450"/>
<reference evidence="1 2" key="1">
    <citation type="journal article" date="2012" name="J. Bacteriol.">
        <title>Genome sequences for six rhodanobacter strains, isolated from soils and the terrestrial subsurface, with variable denitrification capabilities.</title>
        <authorList>
            <person name="Kostka J.E."/>
            <person name="Green S.J."/>
            <person name="Rishishwar L."/>
            <person name="Prakash O."/>
            <person name="Katz L.S."/>
            <person name="Marino-Ramirez L."/>
            <person name="Jordan I.K."/>
            <person name="Munk C."/>
            <person name="Ivanova N."/>
            <person name="Mikhailova N."/>
            <person name="Watson D.B."/>
            <person name="Brown S.D."/>
            <person name="Palumbo A.V."/>
            <person name="Brooks S.C."/>
        </authorList>
    </citation>
    <scope>NUCLEOTIDE SEQUENCE [LARGE SCALE GENOMIC DNA]</scope>
    <source>
        <strain evidence="2">Jip2T</strain>
    </source>
</reference>
<dbReference type="STRING" id="1163408.UU9_17053"/>
<accession>I4VIN9</accession>
<gene>
    <name evidence="1" type="ORF">UU9_17053</name>
</gene>
<dbReference type="eggNOG" id="ENOG5032Z5H">
    <property type="taxonomic scope" value="Bacteria"/>
</dbReference>
<dbReference type="AlphaFoldDB" id="I4VIN9"/>
<evidence type="ECO:0000313" key="2">
    <source>
        <dbReference type="Proteomes" id="UP000004210"/>
    </source>
</evidence>
<sequence>MASHKEREAVRLQYIRTNTGDPEVCKGGLRKLAITSSLVAWFDDQDLVKCKQQAYVAGKIDRILYQKDPNRGVWGALYEREAMLWPLLSDHPQLVAWFGAFDAVDLKRASKGGTFEFETYQSKLALRGEWNKLGERSERFLGDIPKRMARFAPENRFCLALASGDIGAMESALAEMVTPKELKWRNEDQGYTGWFIVCEAVIYAKIAWRHGYEVAVDTPWIPAEWLPVKPLDAYHDPYSFMQTFDIETPLPA</sequence>
<comment type="caution">
    <text evidence="1">The sequence shown here is derived from an EMBL/GenBank/DDBJ whole genome shotgun (WGS) entry which is preliminary data.</text>
</comment>
<keyword evidence="2" id="KW-1185">Reference proteome</keyword>
<dbReference type="EMBL" id="AJXU01000090">
    <property type="protein sequence ID" value="EIL87080.1"/>
    <property type="molecule type" value="Genomic_DNA"/>
</dbReference>